<protein>
    <submittedName>
        <fullName evidence="1">Uncharacterized protein</fullName>
    </submittedName>
</protein>
<gene>
    <name evidence="1" type="ORF">BDY19DRAFT_169212</name>
</gene>
<comment type="caution">
    <text evidence="1">The sequence shown here is derived from an EMBL/GenBank/DDBJ whole genome shotgun (WGS) entry which is preliminary data.</text>
</comment>
<organism evidence="1 2">
    <name type="scientific">Irpex rosettiformis</name>
    <dbReference type="NCBI Taxonomy" id="378272"/>
    <lineage>
        <taxon>Eukaryota</taxon>
        <taxon>Fungi</taxon>
        <taxon>Dikarya</taxon>
        <taxon>Basidiomycota</taxon>
        <taxon>Agaricomycotina</taxon>
        <taxon>Agaricomycetes</taxon>
        <taxon>Polyporales</taxon>
        <taxon>Irpicaceae</taxon>
        <taxon>Irpex</taxon>
    </lineage>
</organism>
<proteinExistence type="predicted"/>
<dbReference type="Proteomes" id="UP001055072">
    <property type="component" value="Unassembled WGS sequence"/>
</dbReference>
<reference evidence="1" key="1">
    <citation type="journal article" date="2021" name="Environ. Microbiol.">
        <title>Gene family expansions and transcriptome signatures uncover fungal adaptations to wood decay.</title>
        <authorList>
            <person name="Hage H."/>
            <person name="Miyauchi S."/>
            <person name="Viragh M."/>
            <person name="Drula E."/>
            <person name="Min B."/>
            <person name="Chaduli D."/>
            <person name="Navarro D."/>
            <person name="Favel A."/>
            <person name="Norest M."/>
            <person name="Lesage-Meessen L."/>
            <person name="Balint B."/>
            <person name="Merenyi Z."/>
            <person name="de Eugenio L."/>
            <person name="Morin E."/>
            <person name="Martinez A.T."/>
            <person name="Baldrian P."/>
            <person name="Stursova M."/>
            <person name="Martinez M.J."/>
            <person name="Novotny C."/>
            <person name="Magnuson J.K."/>
            <person name="Spatafora J.W."/>
            <person name="Maurice S."/>
            <person name="Pangilinan J."/>
            <person name="Andreopoulos W."/>
            <person name="LaButti K."/>
            <person name="Hundley H."/>
            <person name="Na H."/>
            <person name="Kuo A."/>
            <person name="Barry K."/>
            <person name="Lipzen A."/>
            <person name="Henrissat B."/>
            <person name="Riley R."/>
            <person name="Ahrendt S."/>
            <person name="Nagy L.G."/>
            <person name="Grigoriev I.V."/>
            <person name="Martin F."/>
            <person name="Rosso M.N."/>
        </authorList>
    </citation>
    <scope>NUCLEOTIDE SEQUENCE</scope>
    <source>
        <strain evidence="1">CBS 384.51</strain>
    </source>
</reference>
<dbReference type="EMBL" id="MU274913">
    <property type="protein sequence ID" value="KAI0088538.1"/>
    <property type="molecule type" value="Genomic_DNA"/>
</dbReference>
<name>A0ACB8U2S3_9APHY</name>
<sequence length="157" mass="18177">MILGSHVMWYMLARSILQIPSTRAFILPVHHSLHFSAIQLRTVYSQSQRGTVPESYRDFPVFCTTIPRTSRPRYTPAHRRIYPGTTPVSFFIHTWFSHASKGYMRTPLLDESLNLATYALQQTENKDYSMYLTRLLDLETSLEPTSPSETNLTCLLF</sequence>
<evidence type="ECO:0000313" key="1">
    <source>
        <dbReference type="EMBL" id="KAI0088538.1"/>
    </source>
</evidence>
<evidence type="ECO:0000313" key="2">
    <source>
        <dbReference type="Proteomes" id="UP001055072"/>
    </source>
</evidence>
<accession>A0ACB8U2S3</accession>
<keyword evidence="2" id="KW-1185">Reference proteome</keyword>